<proteinExistence type="predicted"/>
<evidence type="ECO:0000313" key="2">
    <source>
        <dbReference type="Proteomes" id="UP001597525"/>
    </source>
</evidence>
<gene>
    <name evidence="1" type="ORF">ACFS7Y_20635</name>
</gene>
<keyword evidence="2" id="KW-1185">Reference proteome</keyword>
<accession>A0ABW6BKK2</accession>
<reference evidence="2" key="1">
    <citation type="journal article" date="2019" name="Int. J. Syst. Evol. Microbiol.">
        <title>The Global Catalogue of Microorganisms (GCM) 10K type strain sequencing project: providing services to taxonomists for standard genome sequencing and annotation.</title>
        <authorList>
            <consortium name="The Broad Institute Genomics Platform"/>
            <consortium name="The Broad Institute Genome Sequencing Center for Infectious Disease"/>
            <person name="Wu L."/>
            <person name="Ma J."/>
        </authorList>
    </citation>
    <scope>NUCLEOTIDE SEQUENCE [LARGE SCALE GENOMIC DNA]</scope>
    <source>
        <strain evidence="2">KCTC 22814</strain>
    </source>
</reference>
<comment type="caution">
    <text evidence="1">The sequence shown here is derived from an EMBL/GenBank/DDBJ whole genome shotgun (WGS) entry which is preliminary data.</text>
</comment>
<protein>
    <submittedName>
        <fullName evidence="1">DUF4249 domain-containing protein</fullName>
    </submittedName>
</protein>
<dbReference type="InterPro" id="IPR025345">
    <property type="entry name" value="DUF4249"/>
</dbReference>
<dbReference type="EMBL" id="JBHUPB010000015">
    <property type="protein sequence ID" value="MFD2969807.1"/>
    <property type="molecule type" value="Genomic_DNA"/>
</dbReference>
<sequence>MKATFYLYIAAFFFVFTSCEEVIDIDLNDADPRVVIEAQLSDLATEQRIRVSKTVAFTESIGSRPVADAEVSVTDNRGRVYTFTYEDNGYYINRNFRPAAHRSYDLLVNVEGEVFEANCVMPPFVEVDSVGILEETLFGDPYYFATFKFQDPAGVANYYKYDVSINSAGFRFASAQNDKFNDGLYVTHQISDLDTDMLPGDSIVVRRYCIDRRVFDYWNEFQSTNPGTAAPGNPTSNISNNALGYFSVASVKEFGLRIPEEVITETEGN</sequence>
<dbReference type="PROSITE" id="PS51257">
    <property type="entry name" value="PROKAR_LIPOPROTEIN"/>
    <property type="match status" value="1"/>
</dbReference>
<name>A0ABW6BKK2_9SPHI</name>
<organism evidence="1 2">
    <name type="scientific">Sphingobacterium bambusae</name>
    <dbReference type="NCBI Taxonomy" id="662858"/>
    <lineage>
        <taxon>Bacteria</taxon>
        <taxon>Pseudomonadati</taxon>
        <taxon>Bacteroidota</taxon>
        <taxon>Sphingobacteriia</taxon>
        <taxon>Sphingobacteriales</taxon>
        <taxon>Sphingobacteriaceae</taxon>
        <taxon>Sphingobacterium</taxon>
    </lineage>
</organism>
<dbReference type="RefSeq" id="WP_320183296.1">
    <property type="nucleotide sequence ID" value="NZ_CP138332.1"/>
</dbReference>
<dbReference type="Proteomes" id="UP001597525">
    <property type="component" value="Unassembled WGS sequence"/>
</dbReference>
<evidence type="ECO:0000313" key="1">
    <source>
        <dbReference type="EMBL" id="MFD2969807.1"/>
    </source>
</evidence>
<dbReference type="Pfam" id="PF14054">
    <property type="entry name" value="DUF4249"/>
    <property type="match status" value="1"/>
</dbReference>